<dbReference type="RGD" id="1309143">
    <property type="gene designation" value="Dlk2"/>
</dbReference>
<evidence type="ECO:0000256" key="6">
    <source>
        <dbReference type="ARBA" id="ARBA00023136"/>
    </source>
</evidence>
<comment type="subcellular location">
    <subcellularLocation>
        <location evidence="1">Membrane</location>
        <topology evidence="1">Single-pass type I membrane protein</topology>
    </subcellularLocation>
</comment>
<comment type="caution">
    <text evidence="9">Lacks conserved residue(s) required for the propagation of feature annotation.</text>
</comment>
<dbReference type="PROSITE" id="PS01186">
    <property type="entry name" value="EGF_2"/>
    <property type="match status" value="1"/>
</dbReference>
<dbReference type="FunFam" id="2.10.25.10:FF:000018">
    <property type="entry name" value="Delta-like 1"/>
    <property type="match status" value="1"/>
</dbReference>
<dbReference type="SMART" id="SM00181">
    <property type="entry name" value="EGF"/>
    <property type="match status" value="2"/>
</dbReference>
<keyword evidence="5" id="KW-1133">Transmembrane helix</keyword>
<sequence length="331" mass="35495">KLGRRGPPERTSGPSVAERAGCGGDCESQAWVGGCRGTREISCSQELGAVLPPAPAPTSRRARLSALSPSFWTPPPGSRSQPWLFPRHGHARCCPSFGLFPADLASGFLPPVSSPVHPFLAPALPLPPRESLSFSGSCHLEPVSVPLSPRQAASQLMPSHRCLHVWPFIRPSLLRPELTMPSGCRCLNLVCLLCILGATSQPARADDCSSHCDLAHGCCAPDGSCRCDPGWEGLHCERCVRMPGCQHGTCHQPWQCICHSGWAGKFCDKDEHICTSQSPCQNGGQCVYDGGASRARTEGSARTTRVLPSTSPAAAWRDSWVPTVRSMWMTV</sequence>
<protein>
    <submittedName>
        <fullName evidence="12">Dlk2 protein</fullName>
    </submittedName>
</protein>
<feature type="disulfide bond" evidence="9">
    <location>
        <begin position="227"/>
        <end position="236"/>
    </location>
</feature>
<dbReference type="PROSITE" id="PS50026">
    <property type="entry name" value="EGF_3"/>
    <property type="match status" value="1"/>
</dbReference>
<dbReference type="AlphaFoldDB" id="B5DFJ5"/>
<evidence type="ECO:0000256" key="1">
    <source>
        <dbReference type="ARBA" id="ARBA00004479"/>
    </source>
</evidence>
<evidence type="ECO:0000256" key="7">
    <source>
        <dbReference type="ARBA" id="ARBA00023157"/>
    </source>
</evidence>
<evidence type="ECO:0000256" key="9">
    <source>
        <dbReference type="PROSITE-ProRule" id="PRU00076"/>
    </source>
</evidence>
<gene>
    <name evidence="12 13" type="primary">Dlk2</name>
</gene>
<keyword evidence="2 9" id="KW-0245">EGF-like domain</keyword>
<evidence type="ECO:0000256" key="3">
    <source>
        <dbReference type="ARBA" id="ARBA00022692"/>
    </source>
</evidence>
<feature type="region of interest" description="Disordered" evidence="10">
    <location>
        <begin position="1"/>
        <end position="22"/>
    </location>
</feature>
<keyword evidence="7 9" id="KW-1015">Disulfide bond</keyword>
<evidence type="ECO:0000259" key="11">
    <source>
        <dbReference type="PROSITE" id="PS50026"/>
    </source>
</evidence>
<evidence type="ECO:0000256" key="5">
    <source>
        <dbReference type="ARBA" id="ARBA00022989"/>
    </source>
</evidence>
<evidence type="ECO:0000256" key="8">
    <source>
        <dbReference type="ARBA" id="ARBA00023180"/>
    </source>
</evidence>
<name>B5DFJ5_RAT</name>
<evidence type="ECO:0000313" key="13">
    <source>
        <dbReference type="RGD" id="1309143"/>
    </source>
</evidence>
<dbReference type="InterPro" id="IPR000742">
    <property type="entry name" value="EGF"/>
</dbReference>
<keyword evidence="4" id="KW-0677">Repeat</keyword>
<keyword evidence="3" id="KW-0812">Transmembrane</keyword>
<feature type="domain" description="EGF-like" evidence="11">
    <location>
        <begin position="204"/>
        <end position="237"/>
    </location>
</feature>
<evidence type="ECO:0000256" key="2">
    <source>
        <dbReference type="ARBA" id="ARBA00022536"/>
    </source>
</evidence>
<dbReference type="GO" id="GO:0016020">
    <property type="term" value="C:membrane"/>
    <property type="evidence" value="ECO:0007669"/>
    <property type="project" value="UniProtKB-SubCell"/>
</dbReference>
<proteinExistence type="evidence at transcript level"/>
<evidence type="ECO:0000256" key="10">
    <source>
        <dbReference type="SAM" id="MobiDB-lite"/>
    </source>
</evidence>
<feature type="non-terminal residue" evidence="12">
    <location>
        <position position="1"/>
    </location>
</feature>
<keyword evidence="6" id="KW-0472">Membrane</keyword>
<dbReference type="Gene3D" id="2.10.25.10">
    <property type="entry name" value="Laminin"/>
    <property type="match status" value="1"/>
</dbReference>
<organism evidence="12">
    <name type="scientific">Rattus norvegicus</name>
    <name type="common">Rat</name>
    <dbReference type="NCBI Taxonomy" id="10116"/>
    <lineage>
        <taxon>Eukaryota</taxon>
        <taxon>Metazoa</taxon>
        <taxon>Chordata</taxon>
        <taxon>Craniata</taxon>
        <taxon>Vertebrata</taxon>
        <taxon>Euteleostomi</taxon>
        <taxon>Mammalia</taxon>
        <taxon>Eutheria</taxon>
        <taxon>Euarchontoglires</taxon>
        <taxon>Glires</taxon>
        <taxon>Rodentia</taxon>
        <taxon>Myomorpha</taxon>
        <taxon>Muroidea</taxon>
        <taxon>Muridae</taxon>
        <taxon>Murinae</taxon>
        <taxon>Rattus</taxon>
    </lineage>
</organism>
<reference evidence="12" key="1">
    <citation type="journal article" date="2004" name="Genome Res.">
        <title>The status, quality, and expansion of the NIH full-length cDNA project: the Mammalian Gene Collection (MGC).</title>
        <authorList>
            <consortium name="The MGC Project Team"/>
            <person name="Gerhard D.S."/>
            <person name="Wagner L."/>
            <person name="Feingold E.A."/>
            <person name="Shenmen C.M."/>
            <person name="Grouse L.H."/>
            <person name="Schuler G."/>
            <person name="Klein S.L."/>
            <person name="Old S."/>
            <person name="Rasooly R."/>
            <person name="Good P."/>
            <person name="Guyer M."/>
            <person name="Peck A.M."/>
            <person name="Derge J.G."/>
            <person name="Lipman D."/>
            <person name="Collins F.S."/>
            <person name="Jang W."/>
            <person name="Sherry S."/>
            <person name="Feolo M."/>
            <person name="Misquitta L."/>
            <person name="Lee E."/>
            <person name="Rotmistrovsky K."/>
            <person name="Greenhut S.F."/>
            <person name="Schaefer C.F."/>
            <person name="Buetow K."/>
            <person name="Bonner T.I."/>
            <person name="Haussler D."/>
            <person name="Kent J."/>
            <person name="Kiekhaus M."/>
            <person name="Furey T."/>
            <person name="Brent M."/>
            <person name="Prange C."/>
            <person name="Schreiber K."/>
            <person name="Shapiro N."/>
            <person name="Bhat N.K."/>
            <person name="Hopkins R.F."/>
            <person name="Hsie F."/>
            <person name="Driscoll T."/>
            <person name="Soares M.B."/>
            <person name="Casavant T.L."/>
            <person name="Scheetz T.E."/>
            <person name="Brown-stein M.J."/>
            <person name="Usdin T.B."/>
            <person name="Toshiyuki S."/>
            <person name="Carninci P."/>
            <person name="Piao Y."/>
            <person name="Dudekula D.B."/>
            <person name="Ko M.S."/>
            <person name="Kawakami K."/>
            <person name="Suzuki Y."/>
            <person name="Sugano S."/>
            <person name="Gruber C.E."/>
            <person name="Smith M.R."/>
            <person name="Simmons B."/>
            <person name="Moore T."/>
            <person name="Waterman R."/>
            <person name="Johnson S.L."/>
            <person name="Ruan Y."/>
            <person name="Wei C.L."/>
            <person name="Mathavan S."/>
            <person name="Gunaratne P.H."/>
            <person name="Wu J."/>
            <person name="Garcia A.M."/>
            <person name="Hulyk S.W."/>
            <person name="Fuh E."/>
            <person name="Yuan Y."/>
            <person name="Sneed A."/>
            <person name="Kowis C."/>
            <person name="Hodgson A."/>
            <person name="Muzny D.M."/>
            <person name="McPherson J."/>
            <person name="Gibbs R.A."/>
            <person name="Fahey J."/>
            <person name="Helton E."/>
            <person name="Ketteman M."/>
            <person name="Madan A."/>
            <person name="Rodrigues S."/>
            <person name="Sanchez A."/>
            <person name="Whiting M."/>
            <person name="Madari A."/>
            <person name="Young A.C."/>
            <person name="Wetherby K.D."/>
            <person name="Granite S.J."/>
            <person name="Kwong P.N."/>
            <person name="Brinkley C.P."/>
            <person name="Pearson R.L."/>
            <person name="Bouffard G.G."/>
            <person name="Blakesly R.W."/>
            <person name="Green E.D."/>
            <person name="Dickson M.C."/>
            <person name="Rodriguez A.C."/>
            <person name="Grimwood J."/>
            <person name="Schmutz J."/>
            <person name="Myers R.M."/>
            <person name="Butterfield Y.S."/>
            <person name="Griffith M."/>
            <person name="Griffith O.L."/>
            <person name="Krzywinski M.I."/>
            <person name="Liao N."/>
            <person name="Morin R."/>
            <person name="Morrin R."/>
            <person name="Palmquist D."/>
            <person name="Petrescu A.S."/>
            <person name="Skalska U."/>
            <person name="Smailus D.E."/>
            <person name="Stott J.M."/>
            <person name="Schnerch A."/>
            <person name="Schein J.E."/>
            <person name="Jones S.J."/>
            <person name="Holt R.A."/>
            <person name="Baross A."/>
            <person name="Marra M.A."/>
            <person name="Clifton S."/>
            <person name="Makowski K.A."/>
            <person name="Bosak S."/>
            <person name="Malek J."/>
        </authorList>
    </citation>
    <scope>NUCLEOTIDE SEQUENCE [LARGE SCALE MRNA]</scope>
    <source>
        <tissue evidence="12">Prostate</tissue>
    </source>
</reference>
<dbReference type="EMBL" id="BC169084">
    <property type="protein sequence ID" value="AAI69084.1"/>
    <property type="molecule type" value="mRNA"/>
</dbReference>
<evidence type="ECO:0000313" key="12">
    <source>
        <dbReference type="EMBL" id="AAI69084.1"/>
    </source>
</evidence>
<dbReference type="PROSITE" id="PS00022">
    <property type="entry name" value="EGF_1"/>
    <property type="match status" value="2"/>
</dbReference>
<dbReference type="Pfam" id="PF21700">
    <property type="entry name" value="EGF_DL_JAG"/>
    <property type="match status" value="1"/>
</dbReference>
<accession>B5DFJ5</accession>
<evidence type="ECO:0000256" key="4">
    <source>
        <dbReference type="ARBA" id="ARBA00022737"/>
    </source>
</evidence>
<keyword evidence="8" id="KW-0325">Glycoprotein</keyword>